<accession>A0A6N6VT70</accession>
<dbReference type="Pfam" id="PF06798">
    <property type="entry name" value="PrkA"/>
    <property type="match status" value="1"/>
</dbReference>
<dbReference type="RefSeq" id="WP_153420258.1">
    <property type="nucleotide sequence ID" value="NZ_WFLM01000003.1"/>
</dbReference>
<dbReference type="SMART" id="SM00763">
    <property type="entry name" value="AAA_PrkA"/>
    <property type="match status" value="1"/>
</dbReference>
<dbReference type="InterPro" id="IPR013153">
    <property type="entry name" value="Prk_AAA"/>
</dbReference>
<dbReference type="GO" id="GO:0004672">
    <property type="term" value="F:protein kinase activity"/>
    <property type="evidence" value="ECO:0007669"/>
    <property type="project" value="TreeGrafter"/>
</dbReference>
<dbReference type="AlphaFoldDB" id="A0A6N6VT70"/>
<dbReference type="PANTHER" id="PTHR30267">
    <property type="entry name" value="PROTEIN KINASE PRKA"/>
    <property type="match status" value="1"/>
</dbReference>
<organism evidence="2 3">
    <name type="scientific">Silvanigrella paludirubra</name>
    <dbReference type="NCBI Taxonomy" id="2499159"/>
    <lineage>
        <taxon>Bacteria</taxon>
        <taxon>Pseudomonadati</taxon>
        <taxon>Bdellovibrionota</taxon>
        <taxon>Oligoflexia</taxon>
        <taxon>Silvanigrellales</taxon>
        <taxon>Silvanigrellaceae</taxon>
        <taxon>Silvanigrella</taxon>
    </lineage>
</organism>
<name>A0A6N6VT70_9BACT</name>
<dbReference type="Proteomes" id="UP000437748">
    <property type="component" value="Unassembled WGS sequence"/>
</dbReference>
<dbReference type="PANTHER" id="PTHR30267:SF2">
    <property type="entry name" value="PROTEIN PRKA"/>
    <property type="match status" value="1"/>
</dbReference>
<evidence type="ECO:0000313" key="3">
    <source>
        <dbReference type="Proteomes" id="UP000437748"/>
    </source>
</evidence>
<proteinExistence type="predicted"/>
<dbReference type="EMBL" id="WFLM01000003">
    <property type="protein sequence ID" value="KAB8038861.1"/>
    <property type="molecule type" value="Genomic_DNA"/>
</dbReference>
<evidence type="ECO:0000259" key="1">
    <source>
        <dbReference type="SMART" id="SM00763"/>
    </source>
</evidence>
<comment type="caution">
    <text evidence="2">The sequence shown here is derived from an EMBL/GenBank/DDBJ whole genome shotgun (WGS) entry which is preliminary data.</text>
</comment>
<reference evidence="2 3" key="1">
    <citation type="submission" date="2019-10" db="EMBL/GenBank/DDBJ databases">
        <title>New species of Slilvanegrellaceae.</title>
        <authorList>
            <person name="Pitt A."/>
            <person name="Hahn M.W."/>
        </authorList>
    </citation>
    <scope>NUCLEOTIDE SEQUENCE [LARGE SCALE GENOMIC DNA]</scope>
    <source>
        <strain evidence="2 3">SP-Ram-0.45-NSY-1</strain>
    </source>
</reference>
<protein>
    <recommendedName>
        <fullName evidence="1">PrkA AAA domain-containing protein</fullName>
    </recommendedName>
</protein>
<dbReference type="OrthoDB" id="9761914at2"/>
<dbReference type="SUPFAM" id="SSF52540">
    <property type="entry name" value="P-loop containing nucleoside triphosphate hydrolases"/>
    <property type="match status" value="1"/>
</dbReference>
<keyword evidence="3" id="KW-1185">Reference proteome</keyword>
<dbReference type="Gene3D" id="3.40.50.300">
    <property type="entry name" value="P-loop containing nucleotide triphosphate hydrolases"/>
    <property type="match status" value="1"/>
</dbReference>
<evidence type="ECO:0000313" key="2">
    <source>
        <dbReference type="EMBL" id="KAB8038861.1"/>
    </source>
</evidence>
<gene>
    <name evidence="2" type="ORF">GCL60_08370</name>
</gene>
<dbReference type="InterPro" id="IPR027417">
    <property type="entry name" value="P-loop_NTPase"/>
</dbReference>
<feature type="domain" description="PrkA AAA" evidence="1">
    <location>
        <begin position="28"/>
        <end position="451"/>
    </location>
</feature>
<sequence length="755" mass="88216">MAQLQSKDLLNSVSESVKREFKEQKYILSYDEFLDIFSKDPRKLIRNSAEYMLDMFKYFGVSEVKHSYNITKRHFKLFERIRGKNKPAITGQEEAHESIYRVLEQFVRQGKVDKLILLHGPNGSSKSSTAESLASALEEYSKTEHGVVYKFNWIFPSDKIGYEGLGDNFNKHIGFGDEAPTRNGSKSFAHLEDDEIMCKIVSEMKENPIFILPKKERVEFYKKITSNVMYNDDIPMYLEEGALGAKSKKIFDSLLVAYKGDLEKVLRHVQVERFFYSSRYRVGIASVEPQMAIDAQDRQITMERNIQNIPPALQNIRIFEPQGELIDANRGFIEFADLLKRPLEAFKYLLTTIEKMNINLPSGIADLDLIMMASTNEKHLDAFKNSPDWPSFKGRFELVRVPYLLSAKLEQKIYEEDIKIIEKTKKIGPHSLILLAKWAVLTRLRQPDPDYYDPSLRNLIARLDPYDKQALYDGNEPSNTFTEIEKGLLKKNVEEILKESQSSVAYEGRFGASPREMKMLLYFAAQNERHDSLSAIALFDEIEKLTRDRTIYDYLQFEPRGGYHDYREFIKYIKTQYSSQFHKEFLSALNLYDEEQYIKALQRYMRNVSAFIKKEKIQNDITGRNEEANESTMDEMETLMGATGNKRDIRERLVAKLASWRVERPNDELNFAKVFEAELSIIARRIYESKEEEIKKIKTSMMMLGSEDYNNLPKEVYQLCENTFENLEKIYHYTRKNAWESLIFINSLKNNFKHS</sequence>
<dbReference type="InterPro" id="IPR010650">
    <property type="entry name" value="PrkA_C"/>
</dbReference>
<dbReference type="Pfam" id="PF08298">
    <property type="entry name" value="AAA_PrkA"/>
    <property type="match status" value="1"/>
</dbReference>